<dbReference type="AlphaFoldDB" id="A0A2I1DIV5"/>
<evidence type="ECO:0000313" key="2">
    <source>
        <dbReference type="Proteomes" id="UP000234329"/>
    </source>
</evidence>
<protein>
    <submittedName>
        <fullName evidence="1">Uncharacterized protein</fullName>
    </submittedName>
</protein>
<keyword evidence="2" id="KW-1185">Reference proteome</keyword>
<evidence type="ECO:0000313" key="1">
    <source>
        <dbReference type="EMBL" id="PKY09797.1"/>
    </source>
</evidence>
<dbReference type="InParanoid" id="A0A2I1DIV5"/>
<sequence length="101" mass="11387">MEKDILNDQFAAQKAIPDLGYYWPDAKLRRLGEDVQAKYPELATWQPYLAAEAHLYYTSRHPSDPGQVSVRDVGFLPFLRAAIAGHVDRSPQMLAGKENSI</sequence>
<comment type="caution">
    <text evidence="1">The sequence shown here is derived from an EMBL/GenBank/DDBJ whole genome shotgun (WGS) entry which is preliminary data.</text>
</comment>
<dbReference type="EMBL" id="MXAV01000049">
    <property type="protein sequence ID" value="PKY09797.1"/>
    <property type="molecule type" value="Genomic_DNA"/>
</dbReference>
<proteinExistence type="predicted"/>
<accession>A0A2I1DIV5</accession>
<dbReference type="RefSeq" id="WP_101538729.1">
    <property type="nucleotide sequence ID" value="NZ_MXAV01000049.1"/>
</dbReference>
<dbReference type="Proteomes" id="UP000234329">
    <property type="component" value="Unassembled WGS sequence"/>
</dbReference>
<reference evidence="1 2" key="1">
    <citation type="submission" date="2017-03" db="EMBL/GenBank/DDBJ databases">
        <title>Draft genime sequence of the acidophilic sulfur-oxidizing bacterium Acidithiobacillus sp. SH, isolated from seawater.</title>
        <authorList>
            <person name="Sharmin S."/>
            <person name="Tokuhisa M."/>
            <person name="Kanao T."/>
            <person name="Kamimura K."/>
        </authorList>
    </citation>
    <scope>NUCLEOTIDE SEQUENCE [LARGE SCALE GENOMIC DNA]</scope>
    <source>
        <strain evidence="1 2">SH</strain>
    </source>
</reference>
<name>A0A2I1DIV5_9PROT</name>
<organism evidence="1 2">
    <name type="scientific">Acidithiobacillus marinus</name>
    <dbReference type="NCBI Taxonomy" id="187490"/>
    <lineage>
        <taxon>Bacteria</taxon>
        <taxon>Pseudomonadati</taxon>
        <taxon>Pseudomonadota</taxon>
        <taxon>Acidithiobacillia</taxon>
        <taxon>Acidithiobacillales</taxon>
        <taxon>Acidithiobacillaceae</taxon>
        <taxon>Acidithiobacillus</taxon>
    </lineage>
</organism>
<gene>
    <name evidence="1" type="ORF">B1757_12990</name>
</gene>